<dbReference type="SUPFAM" id="SSF143113">
    <property type="entry name" value="NAP-like"/>
    <property type="match status" value="1"/>
</dbReference>
<dbReference type="Proteomes" id="UP000003163">
    <property type="component" value="Unassembled WGS sequence"/>
</dbReference>
<dbReference type="AlphaFoldDB" id="J9DJA3"/>
<accession>J9DJA3</accession>
<dbReference type="VEuPathDB" id="MicrosporidiaDB:EDEG_02917"/>
<reference evidence="2" key="2">
    <citation type="submission" date="2015-07" db="EMBL/GenBank/DDBJ databases">
        <title>Contrasting host-pathogen interactions and genome evolution in two generalist and specialist microsporidian pathogens of mosquitoes.</title>
        <authorList>
            <consortium name="The Broad Institute Genomics Platform"/>
            <consortium name="The Broad Institute Genome Sequencing Center for Infectious Disease"/>
            <person name="Cuomo C.A."/>
            <person name="Sanscrainte N.D."/>
            <person name="Goldberg J.M."/>
            <person name="Heiman D."/>
            <person name="Young S."/>
            <person name="Zeng Q."/>
            <person name="Becnel J.J."/>
            <person name="Birren B.W."/>
        </authorList>
    </citation>
    <scope>NUCLEOTIDE SEQUENCE [LARGE SCALE GENOMIC DNA]</scope>
    <source>
        <strain evidence="2">USNM 41457</strain>
    </source>
</reference>
<dbReference type="OrthoDB" id="19419at2759"/>
<evidence type="ECO:0000313" key="2">
    <source>
        <dbReference type="Proteomes" id="UP000003163"/>
    </source>
</evidence>
<keyword evidence="2" id="KW-1185">Reference proteome</keyword>
<gene>
    <name evidence="1" type="ORF">EDEG_02917</name>
</gene>
<sequence length="183" mass="22540">MKKPENFIEIARSQNKINKIFRELKIEQYNLLMKYLHRFDKYLVPYKEYVKNEDLADFWNTVFKMSDHDRKFLPKEVHQEDWESAKYPLIKDFHFSITQDSQCTVKIAFYPNIFIHNKELVKNFCILNNLGFSNIIEWKKKTKCLLFDFFDSMNYDMFTFDRFFDIYHNAAKYYFLHVGYDFD</sequence>
<dbReference type="InterPro" id="IPR037231">
    <property type="entry name" value="NAP-like_sf"/>
</dbReference>
<protein>
    <submittedName>
        <fullName evidence="1">Uncharacterized protein</fullName>
    </submittedName>
</protein>
<comment type="caution">
    <text evidence="1">The sequence shown here is derived from an EMBL/GenBank/DDBJ whole genome shotgun (WGS) entry which is preliminary data.</text>
</comment>
<reference evidence="1 2" key="1">
    <citation type="submission" date="2011-08" db="EMBL/GenBank/DDBJ databases">
        <authorList>
            <person name="Liu Z.J."/>
            <person name="Shi F.L."/>
            <person name="Lu J.Q."/>
            <person name="Li M."/>
            <person name="Wang Z.L."/>
        </authorList>
    </citation>
    <scope>NUCLEOTIDE SEQUENCE [LARGE SCALE GENOMIC DNA]</scope>
    <source>
        <strain evidence="1 2">USNM 41457</strain>
    </source>
</reference>
<dbReference type="InParanoid" id="J9DJA3"/>
<organism evidence="1 2">
    <name type="scientific">Edhazardia aedis (strain USNM 41457)</name>
    <name type="common">Microsporidian parasite</name>
    <dbReference type="NCBI Taxonomy" id="1003232"/>
    <lineage>
        <taxon>Eukaryota</taxon>
        <taxon>Fungi</taxon>
        <taxon>Fungi incertae sedis</taxon>
        <taxon>Microsporidia</taxon>
        <taxon>Edhazardia</taxon>
    </lineage>
</organism>
<proteinExistence type="predicted"/>
<evidence type="ECO:0000313" key="1">
    <source>
        <dbReference type="EMBL" id="EJW02685.1"/>
    </source>
</evidence>
<name>J9DJA3_EDHAE</name>
<dbReference type="HOGENOM" id="CLU_125119_0_0_1"/>
<dbReference type="EMBL" id="AFBI03000060">
    <property type="protein sequence ID" value="EJW02685.1"/>
    <property type="molecule type" value="Genomic_DNA"/>
</dbReference>